<name>A0A4Q1KDU7_9SPHN</name>
<proteinExistence type="inferred from homology"/>
<evidence type="ECO:0000313" key="4">
    <source>
        <dbReference type="Proteomes" id="UP000290958"/>
    </source>
</evidence>
<evidence type="ECO:0000256" key="1">
    <source>
        <dbReference type="ARBA" id="ARBA00044755"/>
    </source>
</evidence>
<feature type="compositionally biased region" description="Low complexity" evidence="2">
    <location>
        <begin position="1"/>
        <end position="16"/>
    </location>
</feature>
<reference evidence="4" key="1">
    <citation type="submission" date="2019-01" db="EMBL/GenBank/DDBJ databases">
        <title>Cytophagaceae bacterium strain CAR-16.</title>
        <authorList>
            <person name="Chen W.-M."/>
        </authorList>
    </citation>
    <scope>NUCLEOTIDE SEQUENCE [LARGE SCALE GENOMIC DNA]</scope>
    <source>
        <strain evidence="4">CHR27</strain>
    </source>
</reference>
<protein>
    <submittedName>
        <fullName evidence="3">Polymer-forming cytoskeletal protein</fullName>
    </submittedName>
</protein>
<dbReference type="InterPro" id="IPR007607">
    <property type="entry name" value="BacA/B"/>
</dbReference>
<dbReference type="OrthoDB" id="5738271at2"/>
<evidence type="ECO:0000256" key="2">
    <source>
        <dbReference type="SAM" id="MobiDB-lite"/>
    </source>
</evidence>
<sequence length="159" mass="15722">MFSKSSKSPNNASPASAQPHSRMAVSGKGTFSILGADVAVTGDIRAGADLHIDGQVEGDIACASLVQGGDSRIKGSITAQSARLAGHIEGAITVGELVIEASARIAGDVTYESITVAPGSQVDGRFTHRRGAGSAAATTSASMPGSAELKLVSGDGASA</sequence>
<dbReference type="Pfam" id="PF04519">
    <property type="entry name" value="Bactofilin"/>
    <property type="match status" value="1"/>
</dbReference>
<gene>
    <name evidence="3" type="ORF">EQG66_13815</name>
</gene>
<dbReference type="EMBL" id="SBKP01000019">
    <property type="protein sequence ID" value="RXR25583.1"/>
    <property type="molecule type" value="Genomic_DNA"/>
</dbReference>
<organism evidence="3 4">
    <name type="scientific">Sphingobium fluviale</name>
    <dbReference type="NCBI Taxonomy" id="2506423"/>
    <lineage>
        <taxon>Bacteria</taxon>
        <taxon>Pseudomonadati</taxon>
        <taxon>Pseudomonadota</taxon>
        <taxon>Alphaproteobacteria</taxon>
        <taxon>Sphingomonadales</taxon>
        <taxon>Sphingomonadaceae</taxon>
        <taxon>Sphingobium</taxon>
    </lineage>
</organism>
<dbReference type="AlphaFoldDB" id="A0A4Q1KDU7"/>
<comment type="similarity">
    <text evidence="1">Belongs to the bactofilin family.</text>
</comment>
<keyword evidence="4" id="KW-1185">Reference proteome</keyword>
<comment type="caution">
    <text evidence="3">The sequence shown here is derived from an EMBL/GenBank/DDBJ whole genome shotgun (WGS) entry which is preliminary data.</text>
</comment>
<dbReference type="Proteomes" id="UP000290958">
    <property type="component" value="Unassembled WGS sequence"/>
</dbReference>
<evidence type="ECO:0000313" key="3">
    <source>
        <dbReference type="EMBL" id="RXR25583.1"/>
    </source>
</evidence>
<accession>A0A4Q1KDU7</accession>
<dbReference type="PANTHER" id="PTHR35024:SF4">
    <property type="entry name" value="POLYMER-FORMING CYTOSKELETAL PROTEIN"/>
    <property type="match status" value="1"/>
</dbReference>
<dbReference type="PANTHER" id="PTHR35024">
    <property type="entry name" value="HYPOTHETICAL CYTOSOLIC PROTEIN"/>
    <property type="match status" value="1"/>
</dbReference>
<feature type="region of interest" description="Disordered" evidence="2">
    <location>
        <begin position="1"/>
        <end position="23"/>
    </location>
</feature>